<reference evidence="2" key="1">
    <citation type="journal article" date="2019" name="Curr. Biol.">
        <title>Genome Sequence of Striga asiatica Provides Insight into the Evolution of Plant Parasitism.</title>
        <authorList>
            <person name="Yoshida S."/>
            <person name="Kim S."/>
            <person name="Wafula E.K."/>
            <person name="Tanskanen J."/>
            <person name="Kim Y.M."/>
            <person name="Honaas L."/>
            <person name="Yang Z."/>
            <person name="Spallek T."/>
            <person name="Conn C.E."/>
            <person name="Ichihashi Y."/>
            <person name="Cheong K."/>
            <person name="Cui S."/>
            <person name="Der J.P."/>
            <person name="Gundlach H."/>
            <person name="Jiao Y."/>
            <person name="Hori C."/>
            <person name="Ishida J.K."/>
            <person name="Kasahara H."/>
            <person name="Kiba T."/>
            <person name="Kim M.S."/>
            <person name="Koo N."/>
            <person name="Laohavisit A."/>
            <person name="Lee Y.H."/>
            <person name="Lumba S."/>
            <person name="McCourt P."/>
            <person name="Mortimer J.C."/>
            <person name="Mutuku J.M."/>
            <person name="Nomura T."/>
            <person name="Sasaki-Sekimoto Y."/>
            <person name="Seto Y."/>
            <person name="Wang Y."/>
            <person name="Wakatake T."/>
            <person name="Sakakibara H."/>
            <person name="Demura T."/>
            <person name="Yamaguchi S."/>
            <person name="Yoneyama K."/>
            <person name="Manabe R.I."/>
            <person name="Nelson D.C."/>
            <person name="Schulman A.H."/>
            <person name="Timko M.P."/>
            <person name="dePamphilis C.W."/>
            <person name="Choi D."/>
            <person name="Shirasu K."/>
        </authorList>
    </citation>
    <scope>NUCLEOTIDE SEQUENCE [LARGE SCALE GENOMIC DNA]</scope>
    <source>
        <strain evidence="2">cv. UVA1</strain>
    </source>
</reference>
<dbReference type="OrthoDB" id="10648354at2759"/>
<evidence type="ECO:0000313" key="2">
    <source>
        <dbReference type="Proteomes" id="UP000325081"/>
    </source>
</evidence>
<dbReference type="AlphaFoldDB" id="A0A5A7QV87"/>
<dbReference type="EMBL" id="BKCP01008371">
    <property type="protein sequence ID" value="GER48876.1"/>
    <property type="molecule type" value="Genomic_DNA"/>
</dbReference>
<protein>
    <submittedName>
        <fullName evidence="1">DHHC-type zinc finger family protein</fullName>
    </submittedName>
</protein>
<accession>A0A5A7QV87</accession>
<gene>
    <name evidence="1" type="ORF">STAS_26058</name>
</gene>
<name>A0A5A7QV87_STRAF</name>
<keyword evidence="2" id="KW-1185">Reference proteome</keyword>
<comment type="caution">
    <text evidence="1">The sequence shown here is derived from an EMBL/GenBank/DDBJ whole genome shotgun (WGS) entry which is preliminary data.</text>
</comment>
<proteinExistence type="predicted"/>
<sequence>MVPQSRTNERISCYFIGYEGGIGQIVVALESTVGTLISALSRAARKVKLVNRQCRPDEPEISSSKPFTEHEVLHGPALQHIPNLACAIHTLFYIHRVGKVIESKNWVVASLLLSELLAETLKNLYSITSILSLKDRMNQKSNFQAAAAVCVVPGAAASLRSAGWRRLRLYLWDGRLSRARTYNITVMSGTFQPIKL</sequence>
<evidence type="ECO:0000313" key="1">
    <source>
        <dbReference type="EMBL" id="GER48876.1"/>
    </source>
</evidence>
<dbReference type="Proteomes" id="UP000325081">
    <property type="component" value="Unassembled WGS sequence"/>
</dbReference>
<organism evidence="1 2">
    <name type="scientific">Striga asiatica</name>
    <name type="common">Asiatic witchweed</name>
    <name type="synonym">Buchnera asiatica</name>
    <dbReference type="NCBI Taxonomy" id="4170"/>
    <lineage>
        <taxon>Eukaryota</taxon>
        <taxon>Viridiplantae</taxon>
        <taxon>Streptophyta</taxon>
        <taxon>Embryophyta</taxon>
        <taxon>Tracheophyta</taxon>
        <taxon>Spermatophyta</taxon>
        <taxon>Magnoliopsida</taxon>
        <taxon>eudicotyledons</taxon>
        <taxon>Gunneridae</taxon>
        <taxon>Pentapetalae</taxon>
        <taxon>asterids</taxon>
        <taxon>lamiids</taxon>
        <taxon>Lamiales</taxon>
        <taxon>Orobanchaceae</taxon>
        <taxon>Buchnereae</taxon>
        <taxon>Striga</taxon>
    </lineage>
</organism>